<dbReference type="RefSeq" id="WP_157990984.1">
    <property type="nucleotide sequence ID" value="NZ_LR217737.1"/>
</dbReference>
<dbReference type="EC" id="4.1.2.13" evidence="4 12"/>
<comment type="function">
    <text evidence="12">Catalyzes the aldol condensation of dihydroxyacetone phosphate (DHAP or glycerone-phosphate) with glyceraldehyde 3-phosphate (G3P) to form fructose 1,6-bisphosphate (FBP) in gluconeogenesis and the reverse reaction in glycolysis.</text>
</comment>
<evidence type="ECO:0000313" key="14">
    <source>
        <dbReference type="Proteomes" id="UP000294289"/>
    </source>
</evidence>
<dbReference type="GO" id="GO:0008270">
    <property type="term" value="F:zinc ion binding"/>
    <property type="evidence" value="ECO:0007669"/>
    <property type="project" value="UniProtKB-UniRule"/>
</dbReference>
<dbReference type="AlphaFoldDB" id="A0A803FTI4"/>
<evidence type="ECO:0000256" key="1">
    <source>
        <dbReference type="ARBA" id="ARBA00000441"/>
    </source>
</evidence>
<dbReference type="GO" id="GO:0006094">
    <property type="term" value="P:gluconeogenesis"/>
    <property type="evidence" value="ECO:0007669"/>
    <property type="project" value="TreeGrafter"/>
</dbReference>
<sequence length="359" mass="40248">MSNILDFVKPGVITGQDVQTVFKIAKENRFAIPAINCIDTNSINAVLETASKVQAPVIIQFSYNGSRFIAGKQLELKPPHIPAILGAVSGAKHTHLMAKYYGIPVILHTDHCSEELLPWIDGLLEEGESYFLKTGNPLFSSHMIDLSSETIEKNIEISSQYLSRMKKINMTLEIELGCTGGEEDGIDNSHMDMSKLYTRPIDVNYAYTLLNPISTNFTIAASFGNAHGVYQPGKITLNPVILRDSQNFVMTKHNLSHNPLNLVFHGGSGSSSGEIKEAIQFGVVKVNIDTDMQWASWDGVLQYYKKNRCSMQTQLGNHWGNDKPNKKFYDPRVWLRESQVSMVNRLEYYFQQLNAINVL</sequence>
<feature type="binding site" evidence="11">
    <location>
        <position position="111"/>
    </location>
    <ligand>
        <name>Zn(2+)</name>
        <dbReference type="ChEBI" id="CHEBI:29105"/>
        <label>1</label>
        <note>catalytic</note>
    </ligand>
</feature>
<evidence type="ECO:0000313" key="13">
    <source>
        <dbReference type="EMBL" id="VFP88029.1"/>
    </source>
</evidence>
<evidence type="ECO:0000256" key="12">
    <source>
        <dbReference type="RuleBase" id="RU366023"/>
    </source>
</evidence>
<accession>A0A803FTI4</accession>
<comment type="catalytic activity">
    <reaction evidence="1 12">
        <text>beta-D-fructose 1,6-bisphosphate = D-glyceraldehyde 3-phosphate + dihydroxyacetone phosphate</text>
        <dbReference type="Rhea" id="RHEA:14729"/>
        <dbReference type="ChEBI" id="CHEBI:32966"/>
        <dbReference type="ChEBI" id="CHEBI:57642"/>
        <dbReference type="ChEBI" id="CHEBI:59776"/>
        <dbReference type="EC" id="4.1.2.13"/>
    </reaction>
</comment>
<organism evidence="13 14">
    <name type="scientific">Candidatus Erwinia haradaeae</name>
    <dbReference type="NCBI Taxonomy" id="1922217"/>
    <lineage>
        <taxon>Bacteria</taxon>
        <taxon>Pseudomonadati</taxon>
        <taxon>Pseudomonadota</taxon>
        <taxon>Gammaproteobacteria</taxon>
        <taxon>Enterobacterales</taxon>
        <taxon>Erwiniaceae</taxon>
        <taxon>Erwinia</taxon>
    </lineage>
</organism>
<keyword evidence="7 12" id="KW-0324">Glycolysis</keyword>
<reference evidence="13 14" key="1">
    <citation type="submission" date="2019-02" db="EMBL/GenBank/DDBJ databases">
        <authorList>
            <person name="Manzano-Marin A."/>
            <person name="Manzano-Marin A."/>
        </authorList>
    </citation>
    <scope>NUCLEOTIDE SEQUENCE [LARGE SCALE GENOMIC DNA]</scope>
    <source>
        <strain evidence="13 14">ErCipiceae</strain>
    </source>
</reference>
<dbReference type="EMBL" id="LR217737">
    <property type="protein sequence ID" value="VFP88029.1"/>
    <property type="molecule type" value="Genomic_DNA"/>
</dbReference>
<protein>
    <recommendedName>
        <fullName evidence="4 12">Fructose-bisphosphate aldolase</fullName>
        <shortName evidence="12">FBP aldolase</shortName>
        <ecNumber evidence="4 12">4.1.2.13</ecNumber>
    </recommendedName>
</protein>
<keyword evidence="6 11" id="KW-0862">Zinc</keyword>
<dbReference type="PROSITE" id="PS00602">
    <property type="entry name" value="ALDOLASE_CLASS_II_1"/>
    <property type="match status" value="1"/>
</dbReference>
<dbReference type="PANTHER" id="PTHR30559:SF0">
    <property type="entry name" value="FRUCTOSE-BISPHOSPHATE ALDOLASE"/>
    <property type="match status" value="1"/>
</dbReference>
<feature type="binding site" evidence="11">
    <location>
        <position position="145"/>
    </location>
    <ligand>
        <name>Zn(2+)</name>
        <dbReference type="ChEBI" id="CHEBI:29105"/>
        <label>2</label>
    </ligand>
</feature>
<evidence type="ECO:0000256" key="11">
    <source>
        <dbReference type="PIRSR" id="PIRSR001359-3"/>
    </source>
</evidence>
<dbReference type="FunFam" id="3.20.20.70:FF:000013">
    <property type="entry name" value="Class II fructose-bisphosphate aldolase"/>
    <property type="match status" value="1"/>
</dbReference>
<feature type="binding site" evidence="11">
    <location>
        <position position="265"/>
    </location>
    <ligand>
        <name>Zn(2+)</name>
        <dbReference type="ChEBI" id="CHEBI:29105"/>
        <label>1</label>
        <note>catalytic</note>
    </ligand>
</feature>
<evidence type="ECO:0000256" key="8">
    <source>
        <dbReference type="ARBA" id="ARBA00023239"/>
    </source>
</evidence>
<dbReference type="GO" id="GO:0005829">
    <property type="term" value="C:cytosol"/>
    <property type="evidence" value="ECO:0007669"/>
    <property type="project" value="TreeGrafter"/>
</dbReference>
<dbReference type="Gene3D" id="3.20.20.70">
    <property type="entry name" value="Aldolase class I"/>
    <property type="match status" value="1"/>
</dbReference>
<evidence type="ECO:0000256" key="10">
    <source>
        <dbReference type="PIRSR" id="PIRSR001359-2"/>
    </source>
</evidence>
<evidence type="ECO:0000256" key="7">
    <source>
        <dbReference type="ARBA" id="ARBA00023152"/>
    </source>
</evidence>
<dbReference type="Pfam" id="PF01116">
    <property type="entry name" value="F_bP_aldolase"/>
    <property type="match status" value="1"/>
</dbReference>
<gene>
    <name evidence="13" type="primary">fbaA</name>
    <name evidence="13" type="ORF">ERCIPICE3303_313</name>
</gene>
<dbReference type="Proteomes" id="UP000294289">
    <property type="component" value="Chromosome"/>
</dbReference>
<feature type="binding site" evidence="10">
    <location>
        <begin position="266"/>
        <end position="268"/>
    </location>
    <ligand>
        <name>dihydroxyacetone phosphate</name>
        <dbReference type="ChEBI" id="CHEBI:57642"/>
    </ligand>
</feature>
<dbReference type="NCBIfam" id="TIGR00167">
    <property type="entry name" value="cbbA"/>
    <property type="match status" value="1"/>
</dbReference>
<dbReference type="OrthoDB" id="9803995at2"/>
<feature type="binding site" evidence="10">
    <location>
        <begin position="287"/>
        <end position="290"/>
    </location>
    <ligand>
        <name>dihydroxyacetone phosphate</name>
        <dbReference type="ChEBI" id="CHEBI:57642"/>
    </ligand>
</feature>
<keyword evidence="8 12" id="KW-0456">Lyase</keyword>
<dbReference type="PIRSF" id="PIRSF001359">
    <property type="entry name" value="F_bP_aldolase_II"/>
    <property type="match status" value="1"/>
</dbReference>
<keyword evidence="5 11" id="KW-0479">Metal-binding</keyword>
<evidence type="ECO:0000256" key="4">
    <source>
        <dbReference type="ARBA" id="ARBA00013068"/>
    </source>
</evidence>
<evidence type="ECO:0000256" key="5">
    <source>
        <dbReference type="ARBA" id="ARBA00022723"/>
    </source>
</evidence>
<dbReference type="NCBIfam" id="TIGR01520">
    <property type="entry name" value="FruBisAldo_II_A"/>
    <property type="match status" value="1"/>
</dbReference>
<name>A0A803FTI4_9GAMM</name>
<dbReference type="GO" id="GO:0004332">
    <property type="term" value="F:fructose-bisphosphate aldolase activity"/>
    <property type="evidence" value="ECO:0007669"/>
    <property type="project" value="UniProtKB-EC"/>
</dbReference>
<evidence type="ECO:0000256" key="9">
    <source>
        <dbReference type="PIRSR" id="PIRSR001359-1"/>
    </source>
</evidence>
<comment type="similarity">
    <text evidence="3 12">Belongs to the class II fructose-bisphosphate aldolase family.</text>
</comment>
<dbReference type="InterPro" id="IPR000771">
    <property type="entry name" value="FBA_II"/>
</dbReference>
<dbReference type="UniPathway" id="UPA00109">
    <property type="reaction ID" value="UER00183"/>
</dbReference>
<feature type="binding site" evidence="10">
    <location>
        <position position="228"/>
    </location>
    <ligand>
        <name>dihydroxyacetone phosphate</name>
        <dbReference type="ChEBI" id="CHEBI:57642"/>
    </ligand>
</feature>
<dbReference type="CDD" id="cd00946">
    <property type="entry name" value="FBP_aldolase_IIA"/>
    <property type="match status" value="1"/>
</dbReference>
<comment type="cofactor">
    <cofactor evidence="11 12">
        <name>Zn(2+)</name>
        <dbReference type="ChEBI" id="CHEBI:29105"/>
    </cofactor>
    <text evidence="11 12">Binds 2 Zn(2+) ions per subunit. One is catalytic and the other provides a structural contribution.</text>
</comment>
<comment type="pathway">
    <text evidence="2 12">Carbohydrate degradation; glycolysis; D-glyceraldehyde 3-phosphate and glycerone phosphate from D-glucose: step 4/4.</text>
</comment>
<dbReference type="SUPFAM" id="SSF51569">
    <property type="entry name" value="Aldolase"/>
    <property type="match status" value="1"/>
</dbReference>
<evidence type="ECO:0000256" key="2">
    <source>
        <dbReference type="ARBA" id="ARBA00004714"/>
    </source>
</evidence>
<evidence type="ECO:0000256" key="3">
    <source>
        <dbReference type="ARBA" id="ARBA00005812"/>
    </source>
</evidence>
<dbReference type="InterPro" id="IPR006411">
    <property type="entry name" value="Fruct_bisP_bact"/>
</dbReference>
<dbReference type="PROSITE" id="PS00806">
    <property type="entry name" value="ALDOLASE_CLASS_II_2"/>
    <property type="match status" value="1"/>
</dbReference>
<proteinExistence type="inferred from homology"/>
<dbReference type="NCBIfam" id="NF006628">
    <property type="entry name" value="PRK09197.1"/>
    <property type="match status" value="1"/>
</dbReference>
<dbReference type="GO" id="GO:0006096">
    <property type="term" value="P:glycolytic process"/>
    <property type="evidence" value="ECO:0007669"/>
    <property type="project" value="UniProtKB-UniPathway"/>
</dbReference>
<dbReference type="PANTHER" id="PTHR30559">
    <property type="entry name" value="FRUCTOSE-BISPHOSPHATE ALDOLASE CLASS 2"/>
    <property type="match status" value="1"/>
</dbReference>
<feature type="active site" description="Proton donor" evidence="9">
    <location>
        <position position="110"/>
    </location>
</feature>
<evidence type="ECO:0000256" key="6">
    <source>
        <dbReference type="ARBA" id="ARBA00022833"/>
    </source>
</evidence>
<dbReference type="InterPro" id="IPR013785">
    <property type="entry name" value="Aldolase_TIM"/>
</dbReference>
<feature type="binding site" evidence="11">
    <location>
        <position position="227"/>
    </location>
    <ligand>
        <name>Zn(2+)</name>
        <dbReference type="ChEBI" id="CHEBI:29105"/>
        <label>1</label>
        <note>catalytic</note>
    </ligand>
</feature>
<feature type="binding site" evidence="11">
    <location>
        <position position="175"/>
    </location>
    <ligand>
        <name>Zn(2+)</name>
        <dbReference type="ChEBI" id="CHEBI:29105"/>
        <label>2</label>
    </ligand>
</feature>